<sequence length="520" mass="55890">MVSAEPTRMAGDVASVRAALLRVEDPFFLVRTESGLAATNDPVAARTVQVLAAVPPGRPEALGDEAFRRAHGVRQAYMAGAMANGIASARMVIALARDGILASFGAAGVVPARIDQALTEIRRDAPGMPFACNLIHSPNELAMERATVDLCLRHQVRCIEASAFMSLTPQVVHYRLAGLVAREGRVAAENKVIAKVSRLEVAELFLRPAPEPMVRELLAAGLITAEQADLARRVPMADDITAEADSGGHTDRRPLTVLVPELIALRDRIQSELGYRQPVRIGAAGGIGTPAAAFAALSLGASYVVTGSINQASVEAAQSESTKALLVAANSADCVMAPSADMFEMGVEVQVLKRGTMFAARAKRLYETYRAYDSIEAIPATERLLLEQRTFQRRLDEVWEGCVGYFTERDPEQLIRAERDPKRKMALIFRWYLGLSSAWSIVGEPERATDYQVWCGPAMGAFNAWAAGSYLAPARNRQAAELAAQIMRGTAVTARVAALRQVGARLPAAACTYLPAPLEG</sequence>
<dbReference type="Gene3D" id="3.20.20.70">
    <property type="entry name" value="Aldolase class I"/>
    <property type="match status" value="1"/>
</dbReference>
<proteinExistence type="predicted"/>
<dbReference type="RefSeq" id="WP_067527350.1">
    <property type="nucleotide sequence ID" value="NZ_JABELX010000001.1"/>
</dbReference>
<dbReference type="InterPro" id="IPR014179">
    <property type="entry name" value="PfaD-like_TIM-barrel"/>
</dbReference>
<dbReference type="NCBIfam" id="TIGR02814">
    <property type="entry name" value="pfaD_fam"/>
    <property type="match status" value="1"/>
</dbReference>
<keyword evidence="3" id="KW-1185">Reference proteome</keyword>
<evidence type="ECO:0000313" key="2">
    <source>
        <dbReference type="EMBL" id="NNH68355.1"/>
    </source>
</evidence>
<dbReference type="AlphaFoldDB" id="A0A849BW48"/>
<dbReference type="InterPro" id="IPR013785">
    <property type="entry name" value="Aldolase_TIM"/>
</dbReference>
<organism evidence="2 3">
    <name type="scientific">Nocardia uniformis</name>
    <dbReference type="NCBI Taxonomy" id="53432"/>
    <lineage>
        <taxon>Bacteria</taxon>
        <taxon>Bacillati</taxon>
        <taxon>Actinomycetota</taxon>
        <taxon>Actinomycetes</taxon>
        <taxon>Mycobacteriales</taxon>
        <taxon>Nocardiaceae</taxon>
        <taxon>Nocardia</taxon>
    </lineage>
</organism>
<dbReference type="Pfam" id="PF21607">
    <property type="entry name" value="FabD_helical_ins"/>
    <property type="match status" value="1"/>
</dbReference>
<accession>A0A849BW48</accession>
<name>A0A849BW48_9NOCA</name>
<protein>
    <submittedName>
        <fullName evidence="2">PfaD family polyunsaturated fatty acid/polyketide biosynthesis protein</fullName>
    </submittedName>
</protein>
<dbReference type="Pfam" id="PF03060">
    <property type="entry name" value="NMO"/>
    <property type="match status" value="1"/>
</dbReference>
<gene>
    <name evidence="2" type="ORF">HLB23_00395</name>
</gene>
<comment type="caution">
    <text evidence="2">The sequence shown here is derived from an EMBL/GenBank/DDBJ whole genome shotgun (WGS) entry which is preliminary data.</text>
</comment>
<reference evidence="2 3" key="1">
    <citation type="submission" date="2020-05" db="EMBL/GenBank/DDBJ databases">
        <title>MicrobeNet Type strains.</title>
        <authorList>
            <person name="Nicholson A.C."/>
        </authorList>
    </citation>
    <scope>NUCLEOTIDE SEQUENCE [LARGE SCALE GENOMIC DNA]</scope>
    <source>
        <strain evidence="2 3">JCM 3224</strain>
    </source>
</reference>
<dbReference type="Proteomes" id="UP000586827">
    <property type="component" value="Unassembled WGS sequence"/>
</dbReference>
<dbReference type="CDD" id="cd04742">
    <property type="entry name" value="NPD_FabD"/>
    <property type="match status" value="1"/>
</dbReference>
<evidence type="ECO:0000313" key="3">
    <source>
        <dbReference type="Proteomes" id="UP000586827"/>
    </source>
</evidence>
<dbReference type="EMBL" id="JABELX010000001">
    <property type="protein sequence ID" value="NNH68355.1"/>
    <property type="molecule type" value="Genomic_DNA"/>
</dbReference>
<dbReference type="PANTHER" id="PTHR32332">
    <property type="entry name" value="2-NITROPROPANE DIOXYGENASE"/>
    <property type="match status" value="1"/>
</dbReference>
<evidence type="ECO:0000259" key="1">
    <source>
        <dbReference type="Pfam" id="PF21607"/>
    </source>
</evidence>
<dbReference type="InterPro" id="IPR049489">
    <property type="entry name" value="FabD-like_helical_ins"/>
</dbReference>
<feature type="domain" description="[Acyl-carrier-protein] S-malonyltransferase-like inserted helical" evidence="1">
    <location>
        <begin position="372"/>
        <end position="451"/>
    </location>
</feature>
<dbReference type="PANTHER" id="PTHR32332:SF20">
    <property type="entry name" value="2-NITROPROPANE DIOXYGENASE-LIKE PROTEIN"/>
    <property type="match status" value="1"/>
</dbReference>
<dbReference type="SUPFAM" id="SSF51412">
    <property type="entry name" value="Inosine monophosphate dehydrogenase (IMPDH)"/>
    <property type="match status" value="1"/>
</dbReference>